<organism evidence="8 9">
    <name type="scientific">Cerasibacillus quisquiliarum</name>
    <dbReference type="NCBI Taxonomy" id="227865"/>
    <lineage>
        <taxon>Bacteria</taxon>
        <taxon>Bacillati</taxon>
        <taxon>Bacillota</taxon>
        <taxon>Bacilli</taxon>
        <taxon>Bacillales</taxon>
        <taxon>Bacillaceae</taxon>
        <taxon>Cerasibacillus</taxon>
    </lineage>
</organism>
<dbReference type="Proteomes" id="UP000321491">
    <property type="component" value="Unassembled WGS sequence"/>
</dbReference>
<evidence type="ECO:0000313" key="9">
    <source>
        <dbReference type="Proteomes" id="UP000321491"/>
    </source>
</evidence>
<feature type="transmembrane region" description="Helical" evidence="6">
    <location>
        <begin position="43"/>
        <end position="62"/>
    </location>
</feature>
<dbReference type="RefSeq" id="WP_146937411.1">
    <property type="nucleotide sequence ID" value="NZ_BJXW01000014.1"/>
</dbReference>
<comment type="subcellular location">
    <subcellularLocation>
        <location evidence="1">Cell membrane</location>
        <topology evidence="1">Multi-pass membrane protein</topology>
    </subcellularLocation>
</comment>
<evidence type="ECO:0000256" key="3">
    <source>
        <dbReference type="ARBA" id="ARBA00022692"/>
    </source>
</evidence>
<evidence type="ECO:0000259" key="7">
    <source>
        <dbReference type="Pfam" id="PF13396"/>
    </source>
</evidence>
<evidence type="ECO:0000256" key="6">
    <source>
        <dbReference type="SAM" id="Phobius"/>
    </source>
</evidence>
<keyword evidence="3 6" id="KW-0812">Transmembrane</keyword>
<reference evidence="8 9" key="1">
    <citation type="submission" date="2019-07" db="EMBL/GenBank/DDBJ databases">
        <title>Whole genome shotgun sequence of Cerasibacillus quisquiliarum NBRC 102429.</title>
        <authorList>
            <person name="Hosoyama A."/>
            <person name="Uohara A."/>
            <person name="Ohji S."/>
            <person name="Ichikawa N."/>
        </authorList>
    </citation>
    <scope>NUCLEOTIDE SEQUENCE [LARGE SCALE GENOMIC DNA]</scope>
    <source>
        <strain evidence="8 9">NBRC 102429</strain>
    </source>
</reference>
<keyword evidence="4 6" id="KW-1133">Transmembrane helix</keyword>
<dbReference type="GO" id="GO:0005886">
    <property type="term" value="C:plasma membrane"/>
    <property type="evidence" value="ECO:0007669"/>
    <property type="project" value="UniProtKB-SubCell"/>
</dbReference>
<protein>
    <submittedName>
        <fullName evidence="8">Negative regulatory protein YxlE</fullName>
    </submittedName>
</protein>
<evidence type="ECO:0000256" key="5">
    <source>
        <dbReference type="ARBA" id="ARBA00023136"/>
    </source>
</evidence>
<feature type="transmembrane region" description="Helical" evidence="6">
    <location>
        <begin position="12"/>
        <end position="31"/>
    </location>
</feature>
<evidence type="ECO:0000256" key="1">
    <source>
        <dbReference type="ARBA" id="ARBA00004651"/>
    </source>
</evidence>
<dbReference type="InterPro" id="IPR027379">
    <property type="entry name" value="CLS_N"/>
</dbReference>
<feature type="domain" description="Cardiolipin synthase N-terminal" evidence="7">
    <location>
        <begin position="22"/>
        <end position="64"/>
    </location>
</feature>
<accession>A0A511UXI4</accession>
<keyword evidence="9" id="KW-1185">Reference proteome</keyword>
<keyword evidence="2" id="KW-1003">Cell membrane</keyword>
<dbReference type="Pfam" id="PF13396">
    <property type="entry name" value="PLDc_N"/>
    <property type="match status" value="1"/>
</dbReference>
<proteinExistence type="predicted"/>
<evidence type="ECO:0000256" key="2">
    <source>
        <dbReference type="ARBA" id="ARBA00022475"/>
    </source>
</evidence>
<name>A0A511UXI4_9BACI</name>
<dbReference type="OrthoDB" id="3243324at2"/>
<comment type="caution">
    <text evidence="8">The sequence shown here is derived from an EMBL/GenBank/DDBJ whole genome shotgun (WGS) entry which is preliminary data.</text>
</comment>
<dbReference type="EMBL" id="BJXW01000014">
    <property type="protein sequence ID" value="GEN31324.1"/>
    <property type="molecule type" value="Genomic_DNA"/>
</dbReference>
<evidence type="ECO:0000256" key="4">
    <source>
        <dbReference type="ARBA" id="ARBA00022989"/>
    </source>
</evidence>
<evidence type="ECO:0000313" key="8">
    <source>
        <dbReference type="EMBL" id="GEN31324.1"/>
    </source>
</evidence>
<dbReference type="AlphaFoldDB" id="A0A511UXI4"/>
<sequence length="67" mass="7847">MFEGLEQINWGIIAPLIVIQLILMVIALVDWSKREVTNGPKWLWLLIIIFVTTLGPIFYFIFGRRDD</sequence>
<keyword evidence="5 6" id="KW-0472">Membrane</keyword>
<gene>
    <name evidence="8" type="primary">yxlE</name>
    <name evidence="8" type="ORF">CQU01_15620</name>
</gene>